<dbReference type="InterPro" id="IPR050595">
    <property type="entry name" value="Bact_response_regulator"/>
</dbReference>
<dbReference type="InterPro" id="IPR011006">
    <property type="entry name" value="CheY-like_superfamily"/>
</dbReference>
<reference evidence="8 9" key="1">
    <citation type="submission" date="2019-03" db="EMBL/GenBank/DDBJ databases">
        <title>Metabolic potential of uncultured bacteria and archaea associated with petroleum seepage in deep-sea sediments.</title>
        <authorList>
            <person name="Dong X."/>
            <person name="Hubert C."/>
        </authorList>
    </citation>
    <scope>NUCLEOTIDE SEQUENCE [LARGE SCALE GENOMIC DNA]</scope>
    <source>
        <strain evidence="8">E29_bin78</strain>
    </source>
</reference>
<dbReference type="AlphaFoldDB" id="A0A523UWM4"/>
<evidence type="ECO:0000256" key="2">
    <source>
        <dbReference type="ARBA" id="ARBA00023012"/>
    </source>
</evidence>
<proteinExistence type="predicted"/>
<accession>A0A523UWM4</accession>
<dbReference type="GO" id="GO:0003677">
    <property type="term" value="F:DNA binding"/>
    <property type="evidence" value="ECO:0007669"/>
    <property type="project" value="UniProtKB-KW"/>
</dbReference>
<evidence type="ECO:0000259" key="7">
    <source>
        <dbReference type="PROSITE" id="PS50110"/>
    </source>
</evidence>
<name>A0A523UWM4_UNCAE</name>
<dbReference type="PANTHER" id="PTHR44591">
    <property type="entry name" value="STRESS RESPONSE REGULATOR PROTEIN 1"/>
    <property type="match status" value="1"/>
</dbReference>
<dbReference type="SMART" id="SM00448">
    <property type="entry name" value="REC"/>
    <property type="match status" value="1"/>
</dbReference>
<sequence>MQKLANILVVDDDPDIREAVKIVLETQPYELTFASDGEECLEQVKKNTPDLIILDLLMPKKDGFEVIKELRGYHNYPRIPVLILTVVKKEAGDRRYELETGLSMDVDDYIEKPIQPDDLIHRVKKILARGRKERK</sequence>
<protein>
    <submittedName>
        <fullName evidence="8">Response regulator</fullName>
    </submittedName>
</protein>
<dbReference type="Proteomes" id="UP000320679">
    <property type="component" value="Unassembled WGS sequence"/>
</dbReference>
<feature type="domain" description="Response regulatory" evidence="7">
    <location>
        <begin position="6"/>
        <end position="127"/>
    </location>
</feature>
<evidence type="ECO:0000256" key="6">
    <source>
        <dbReference type="PROSITE-ProRule" id="PRU00169"/>
    </source>
</evidence>
<dbReference type="SUPFAM" id="SSF52172">
    <property type="entry name" value="CheY-like"/>
    <property type="match status" value="1"/>
</dbReference>
<dbReference type="PANTHER" id="PTHR44591:SF3">
    <property type="entry name" value="RESPONSE REGULATORY DOMAIN-CONTAINING PROTEIN"/>
    <property type="match status" value="1"/>
</dbReference>
<evidence type="ECO:0000256" key="3">
    <source>
        <dbReference type="ARBA" id="ARBA00023015"/>
    </source>
</evidence>
<dbReference type="PROSITE" id="PS50110">
    <property type="entry name" value="RESPONSE_REGULATORY"/>
    <property type="match status" value="1"/>
</dbReference>
<evidence type="ECO:0000256" key="1">
    <source>
        <dbReference type="ARBA" id="ARBA00022553"/>
    </source>
</evidence>
<organism evidence="8 9">
    <name type="scientific">Aerophobetes bacterium</name>
    <dbReference type="NCBI Taxonomy" id="2030807"/>
    <lineage>
        <taxon>Bacteria</taxon>
        <taxon>Candidatus Aerophobota</taxon>
    </lineage>
</organism>
<dbReference type="Gene3D" id="3.40.50.2300">
    <property type="match status" value="1"/>
</dbReference>
<feature type="modified residue" description="4-aspartylphosphate" evidence="6">
    <location>
        <position position="55"/>
    </location>
</feature>
<keyword evidence="4" id="KW-0238">DNA-binding</keyword>
<dbReference type="FunFam" id="3.40.50.2300:FF:000001">
    <property type="entry name" value="DNA-binding response regulator PhoB"/>
    <property type="match status" value="1"/>
</dbReference>
<dbReference type="InterPro" id="IPR001789">
    <property type="entry name" value="Sig_transdc_resp-reg_receiver"/>
</dbReference>
<evidence type="ECO:0000313" key="9">
    <source>
        <dbReference type="Proteomes" id="UP000320679"/>
    </source>
</evidence>
<gene>
    <name evidence="8" type="ORF">E3J59_02575</name>
</gene>
<keyword evidence="5" id="KW-0804">Transcription</keyword>
<keyword evidence="3" id="KW-0805">Transcription regulation</keyword>
<evidence type="ECO:0000313" key="8">
    <source>
        <dbReference type="EMBL" id="TET46900.1"/>
    </source>
</evidence>
<evidence type="ECO:0000256" key="4">
    <source>
        <dbReference type="ARBA" id="ARBA00023125"/>
    </source>
</evidence>
<evidence type="ECO:0000256" key="5">
    <source>
        <dbReference type="ARBA" id="ARBA00023163"/>
    </source>
</evidence>
<keyword evidence="2" id="KW-0902">Two-component regulatory system</keyword>
<dbReference type="Pfam" id="PF00072">
    <property type="entry name" value="Response_reg"/>
    <property type="match status" value="1"/>
</dbReference>
<dbReference type="EMBL" id="SOJK01000110">
    <property type="protein sequence ID" value="TET46900.1"/>
    <property type="molecule type" value="Genomic_DNA"/>
</dbReference>
<comment type="caution">
    <text evidence="8">The sequence shown here is derived from an EMBL/GenBank/DDBJ whole genome shotgun (WGS) entry which is preliminary data.</text>
</comment>
<dbReference type="GO" id="GO:0000160">
    <property type="term" value="P:phosphorelay signal transduction system"/>
    <property type="evidence" value="ECO:0007669"/>
    <property type="project" value="UniProtKB-KW"/>
</dbReference>
<keyword evidence="1 6" id="KW-0597">Phosphoprotein</keyword>